<gene>
    <name evidence="2" type="ORF">DGAL_LOCUS2627</name>
</gene>
<name>A0A8J2WDH0_9CRUS</name>
<feature type="compositionally biased region" description="Low complexity" evidence="1">
    <location>
        <begin position="378"/>
        <end position="389"/>
    </location>
</feature>
<evidence type="ECO:0000256" key="1">
    <source>
        <dbReference type="SAM" id="MobiDB-lite"/>
    </source>
</evidence>
<organism evidence="2 3">
    <name type="scientific">Daphnia galeata</name>
    <dbReference type="NCBI Taxonomy" id="27404"/>
    <lineage>
        <taxon>Eukaryota</taxon>
        <taxon>Metazoa</taxon>
        <taxon>Ecdysozoa</taxon>
        <taxon>Arthropoda</taxon>
        <taxon>Crustacea</taxon>
        <taxon>Branchiopoda</taxon>
        <taxon>Diplostraca</taxon>
        <taxon>Cladocera</taxon>
        <taxon>Anomopoda</taxon>
        <taxon>Daphniidae</taxon>
        <taxon>Daphnia</taxon>
    </lineage>
</organism>
<feature type="compositionally biased region" description="Low complexity" evidence="1">
    <location>
        <begin position="322"/>
        <end position="363"/>
    </location>
</feature>
<dbReference type="Proteomes" id="UP000789390">
    <property type="component" value="Unassembled WGS sequence"/>
</dbReference>
<evidence type="ECO:0000313" key="3">
    <source>
        <dbReference type="Proteomes" id="UP000789390"/>
    </source>
</evidence>
<dbReference type="AlphaFoldDB" id="A0A8J2WDH0"/>
<sequence length="398" mass="41240">MRPADCSADEYSSDDEISVGCPSPQHTGDSRVLDDEEMEDKETLVLTSQHISIRTDAIDNSTSDAAAKNNNTSAAGGVRSFSILDILNHRPAAHQQPQQQQQQQQQQRSVKSEPESSAVCSAAKIRRKNSNVLDTGSSIGVSDHIHPSGQQPNDGDSPTKIMRPWDYPHLTLPAHFQAAAAAAAAAGFLNPNRCLPFATHPASSPFLPAPGHHPFGLQSHPGSAALGFHPHQHPNFHHHLHHHHHQRNAAGSSFVGGILSVGGSSSGHLSPSSSSASPDYISAGGSSDCEADDVCSTSGNSATSGGSPLLQQRQKTLLNSGSLVVNNNGSAGSVRKSSGVKKSNSSECGGKPSASGGNSSAGGTPLDALFQMTSKTFDGSSNNGADSSGECGARISNF</sequence>
<dbReference type="OrthoDB" id="6159439at2759"/>
<keyword evidence="3" id="KW-1185">Reference proteome</keyword>
<comment type="caution">
    <text evidence="2">The sequence shown here is derived from an EMBL/GenBank/DDBJ whole genome shotgun (WGS) entry which is preliminary data.</text>
</comment>
<accession>A0A8J2WDH0</accession>
<proteinExistence type="predicted"/>
<evidence type="ECO:0000313" key="2">
    <source>
        <dbReference type="EMBL" id="CAH0100397.1"/>
    </source>
</evidence>
<feature type="region of interest" description="Disordered" evidence="1">
    <location>
        <begin position="265"/>
        <end position="284"/>
    </location>
</feature>
<feature type="region of interest" description="Disordered" evidence="1">
    <location>
        <begin position="322"/>
        <end position="398"/>
    </location>
</feature>
<feature type="region of interest" description="Disordered" evidence="1">
    <location>
        <begin position="1"/>
        <end position="40"/>
    </location>
</feature>
<dbReference type="EMBL" id="CAKKLH010000035">
    <property type="protein sequence ID" value="CAH0100397.1"/>
    <property type="molecule type" value="Genomic_DNA"/>
</dbReference>
<feature type="compositionally biased region" description="Low complexity" evidence="1">
    <location>
        <begin position="95"/>
        <end position="107"/>
    </location>
</feature>
<feature type="compositionally biased region" description="Polar residues" evidence="1">
    <location>
        <begin position="130"/>
        <end position="140"/>
    </location>
</feature>
<protein>
    <submittedName>
        <fullName evidence="2">Uncharacterized protein</fullName>
    </submittedName>
</protein>
<feature type="region of interest" description="Disordered" evidence="1">
    <location>
        <begin position="92"/>
        <end position="161"/>
    </location>
</feature>
<reference evidence="2" key="1">
    <citation type="submission" date="2021-11" db="EMBL/GenBank/DDBJ databases">
        <authorList>
            <person name="Schell T."/>
        </authorList>
    </citation>
    <scope>NUCLEOTIDE SEQUENCE</scope>
    <source>
        <strain evidence="2">M5</strain>
    </source>
</reference>
<feature type="compositionally biased region" description="Acidic residues" evidence="1">
    <location>
        <begin position="7"/>
        <end position="17"/>
    </location>
</feature>